<sequence>MTAPTTGRRSAGAATALITLQRRGPVSLRGRGAAAYACSVARDRRLRTTVPDWNDPGRYAARQAGFTPLEIRAYHQQHYQVFEHTA</sequence>
<dbReference type="RefSeq" id="WP_015747741.1">
    <property type="nucleotide sequence ID" value="NC_013235.1"/>
</dbReference>
<reference evidence="1 2" key="2">
    <citation type="journal article" date="2010" name="Stand. Genomic Sci.">
        <title>Complete genome sequence of Nakamurella multipartita type strain (Y-104).</title>
        <authorList>
            <person name="Tice H."/>
            <person name="Mayilraj S."/>
            <person name="Sims D."/>
            <person name="Lapidus A."/>
            <person name="Nolan M."/>
            <person name="Lucas S."/>
            <person name="Glavina Del Rio T."/>
            <person name="Copeland A."/>
            <person name="Cheng J.F."/>
            <person name="Meincke L."/>
            <person name="Bruce D."/>
            <person name="Goodwin L."/>
            <person name="Pitluck S."/>
            <person name="Ivanova N."/>
            <person name="Mavromatis K."/>
            <person name="Ovchinnikova G."/>
            <person name="Pati A."/>
            <person name="Chen A."/>
            <person name="Palaniappan K."/>
            <person name="Land M."/>
            <person name="Hauser L."/>
            <person name="Chang Y.J."/>
            <person name="Jeffries C.D."/>
            <person name="Detter J.C."/>
            <person name="Brettin T."/>
            <person name="Rohde M."/>
            <person name="Goker M."/>
            <person name="Bristow J."/>
            <person name="Eisen J.A."/>
            <person name="Markowitz V."/>
            <person name="Hugenholtz P."/>
            <person name="Kyrpides N.C."/>
            <person name="Klenk H.P."/>
            <person name="Chen F."/>
        </authorList>
    </citation>
    <scope>NUCLEOTIDE SEQUENCE [LARGE SCALE GENOMIC DNA]</scope>
    <source>
        <strain evidence="2">ATCC 700099 / DSM 44233 / CIP 104796 / JCM 9543 / NBRC 105858 / Y-104</strain>
    </source>
</reference>
<protein>
    <submittedName>
        <fullName evidence="1">Uncharacterized protein</fullName>
    </submittedName>
</protein>
<gene>
    <name evidence="1" type="ordered locus">Namu_2486</name>
</gene>
<name>C8X6J8_NAKMY</name>
<dbReference type="STRING" id="479431.Namu_2486"/>
<keyword evidence="2" id="KW-1185">Reference proteome</keyword>
<dbReference type="EMBL" id="CP001737">
    <property type="protein sequence ID" value="ACV78853.1"/>
    <property type="molecule type" value="Genomic_DNA"/>
</dbReference>
<evidence type="ECO:0000313" key="1">
    <source>
        <dbReference type="EMBL" id="ACV78853.1"/>
    </source>
</evidence>
<dbReference type="KEGG" id="nml:Namu_2486"/>
<dbReference type="AlphaFoldDB" id="C8X6J8"/>
<proteinExistence type="predicted"/>
<dbReference type="Proteomes" id="UP000002218">
    <property type="component" value="Chromosome"/>
</dbReference>
<accession>C8X6J8</accession>
<evidence type="ECO:0000313" key="2">
    <source>
        <dbReference type="Proteomes" id="UP000002218"/>
    </source>
</evidence>
<reference evidence="2" key="1">
    <citation type="submission" date="2009-09" db="EMBL/GenBank/DDBJ databases">
        <title>The complete genome of Nakamurella multipartita DSM 44233.</title>
        <authorList>
            <consortium name="US DOE Joint Genome Institute (JGI-PGF)"/>
            <person name="Lucas S."/>
            <person name="Copeland A."/>
            <person name="Lapidus A."/>
            <person name="Glavina del Rio T."/>
            <person name="Dalin E."/>
            <person name="Tice H."/>
            <person name="Bruce D."/>
            <person name="Goodwin L."/>
            <person name="Pitluck S."/>
            <person name="Kyrpides N."/>
            <person name="Mavromatis K."/>
            <person name="Ivanova N."/>
            <person name="Ovchinnikova G."/>
            <person name="Sims D."/>
            <person name="Meincke L."/>
            <person name="Brettin T."/>
            <person name="Detter J.C."/>
            <person name="Han C."/>
            <person name="Larimer F."/>
            <person name="Land M."/>
            <person name="Hauser L."/>
            <person name="Markowitz V."/>
            <person name="Cheng J.-F."/>
            <person name="Hugenholtz P."/>
            <person name="Woyke T."/>
            <person name="Wu D."/>
            <person name="Klenk H.-P."/>
            <person name="Eisen J.A."/>
        </authorList>
    </citation>
    <scope>NUCLEOTIDE SEQUENCE [LARGE SCALE GENOMIC DNA]</scope>
    <source>
        <strain evidence="2">ATCC 700099 / DSM 44233 / CIP 104796 / JCM 9543 / NBRC 105858 / Y-104</strain>
    </source>
</reference>
<dbReference type="HOGENOM" id="CLU_2494677_0_0_11"/>
<dbReference type="InParanoid" id="C8X6J8"/>
<organism evidence="1 2">
    <name type="scientific">Nakamurella multipartita (strain ATCC 700099 / DSM 44233 / CIP 104796 / JCM 9543 / NBRC 105858 / Y-104)</name>
    <name type="common">Microsphaera multipartita</name>
    <dbReference type="NCBI Taxonomy" id="479431"/>
    <lineage>
        <taxon>Bacteria</taxon>
        <taxon>Bacillati</taxon>
        <taxon>Actinomycetota</taxon>
        <taxon>Actinomycetes</taxon>
        <taxon>Nakamurellales</taxon>
        <taxon>Nakamurellaceae</taxon>
        <taxon>Nakamurella</taxon>
    </lineage>
</organism>